<dbReference type="EnsemblPlants" id="KEH16003">
    <property type="protein sequence ID" value="KEH16003"/>
    <property type="gene ID" value="MTR_0389s0050"/>
</dbReference>
<dbReference type="HOGENOM" id="CLU_1811158_0_0_1"/>
<dbReference type="Proteomes" id="UP000002051">
    <property type="component" value="Unassembled WGS sequence"/>
</dbReference>
<sequence>SKKEDQKECFNYKKPGHFIADFLDLQKEKSKKSNFNTRKFRKQIQKSLMATWKDLDSESDSEKKEAEEDAKVAMGLVATMTSKEDPDSDFEDENEICLRAKVKQKSWYLDSGCSRHMTEEKSIFLTLTMKEGGNVKFGGNQSG</sequence>
<dbReference type="Gene3D" id="4.10.60.10">
    <property type="entry name" value="Zinc finger, CCHC-type"/>
    <property type="match status" value="1"/>
</dbReference>
<evidence type="ECO:0000313" key="2">
    <source>
        <dbReference type="EMBL" id="KEH16003.1"/>
    </source>
</evidence>
<reference evidence="2 4" key="1">
    <citation type="journal article" date="2011" name="Nature">
        <title>The Medicago genome provides insight into the evolution of rhizobial symbioses.</title>
        <authorList>
            <person name="Young N.D."/>
            <person name="Debelle F."/>
            <person name="Oldroyd G.E."/>
            <person name="Geurts R."/>
            <person name="Cannon S.B."/>
            <person name="Udvardi M.K."/>
            <person name="Benedito V.A."/>
            <person name="Mayer K.F."/>
            <person name="Gouzy J."/>
            <person name="Schoof H."/>
            <person name="Van de Peer Y."/>
            <person name="Proost S."/>
            <person name="Cook D.R."/>
            <person name="Meyers B.C."/>
            <person name="Spannagl M."/>
            <person name="Cheung F."/>
            <person name="De Mita S."/>
            <person name="Krishnakumar V."/>
            <person name="Gundlach H."/>
            <person name="Zhou S."/>
            <person name="Mudge J."/>
            <person name="Bharti A.K."/>
            <person name="Murray J.D."/>
            <person name="Naoumkina M.A."/>
            <person name="Rosen B."/>
            <person name="Silverstein K.A."/>
            <person name="Tang H."/>
            <person name="Rombauts S."/>
            <person name="Zhao P.X."/>
            <person name="Zhou P."/>
            <person name="Barbe V."/>
            <person name="Bardou P."/>
            <person name="Bechner M."/>
            <person name="Bellec A."/>
            <person name="Berger A."/>
            <person name="Berges H."/>
            <person name="Bidwell S."/>
            <person name="Bisseling T."/>
            <person name="Choisne N."/>
            <person name="Couloux A."/>
            <person name="Denny R."/>
            <person name="Deshpande S."/>
            <person name="Dai X."/>
            <person name="Doyle J.J."/>
            <person name="Dudez A.M."/>
            <person name="Farmer A.D."/>
            <person name="Fouteau S."/>
            <person name="Franken C."/>
            <person name="Gibelin C."/>
            <person name="Gish J."/>
            <person name="Goldstein S."/>
            <person name="Gonzalez A.J."/>
            <person name="Green P.J."/>
            <person name="Hallab A."/>
            <person name="Hartog M."/>
            <person name="Hua A."/>
            <person name="Humphray S.J."/>
            <person name="Jeong D.H."/>
            <person name="Jing Y."/>
            <person name="Jocker A."/>
            <person name="Kenton S.M."/>
            <person name="Kim D.J."/>
            <person name="Klee K."/>
            <person name="Lai H."/>
            <person name="Lang C."/>
            <person name="Lin S."/>
            <person name="Macmil S.L."/>
            <person name="Magdelenat G."/>
            <person name="Matthews L."/>
            <person name="McCorrison J."/>
            <person name="Monaghan E.L."/>
            <person name="Mun J.H."/>
            <person name="Najar F.Z."/>
            <person name="Nicholson C."/>
            <person name="Noirot C."/>
            <person name="O'Bleness M."/>
            <person name="Paule C.R."/>
            <person name="Poulain J."/>
            <person name="Prion F."/>
            <person name="Qin B."/>
            <person name="Qu C."/>
            <person name="Retzel E.F."/>
            <person name="Riddle C."/>
            <person name="Sallet E."/>
            <person name="Samain S."/>
            <person name="Samson N."/>
            <person name="Sanders I."/>
            <person name="Saurat O."/>
            <person name="Scarpelli C."/>
            <person name="Schiex T."/>
            <person name="Segurens B."/>
            <person name="Severin A.J."/>
            <person name="Sherrier D.J."/>
            <person name="Shi R."/>
            <person name="Sims S."/>
            <person name="Singer S.R."/>
            <person name="Sinharoy S."/>
            <person name="Sterck L."/>
            <person name="Viollet A."/>
            <person name="Wang B.B."/>
            <person name="Wang K."/>
            <person name="Wang M."/>
            <person name="Wang X."/>
            <person name="Warfsmann J."/>
            <person name="Weissenbach J."/>
            <person name="White D.D."/>
            <person name="White J.D."/>
            <person name="Wiley G.B."/>
            <person name="Wincker P."/>
            <person name="Xing Y."/>
            <person name="Yang L."/>
            <person name="Yao Z."/>
            <person name="Ying F."/>
            <person name="Zhai J."/>
            <person name="Zhou L."/>
            <person name="Zuber A."/>
            <person name="Denarie J."/>
            <person name="Dixon R.A."/>
            <person name="May G.D."/>
            <person name="Schwartz D.C."/>
            <person name="Rogers J."/>
            <person name="Quetier F."/>
            <person name="Town C.D."/>
            <person name="Roe B.A."/>
        </authorList>
    </citation>
    <scope>NUCLEOTIDE SEQUENCE [LARGE SCALE GENOMIC DNA]</scope>
    <source>
        <strain evidence="2">A17</strain>
        <strain evidence="3 4">cv. Jemalong A17</strain>
    </source>
</reference>
<dbReference type="AlphaFoldDB" id="A0A072TG87"/>
<evidence type="ECO:0000313" key="4">
    <source>
        <dbReference type="Proteomes" id="UP000002051"/>
    </source>
</evidence>
<proteinExistence type="predicted"/>
<dbReference type="InterPro" id="IPR054722">
    <property type="entry name" value="PolX-like_BBD"/>
</dbReference>
<feature type="domain" description="Retrovirus-related Pol polyprotein from transposon TNT 1-94-like beta-barrel" evidence="1">
    <location>
        <begin position="107"/>
        <end position="141"/>
    </location>
</feature>
<evidence type="ECO:0000313" key="3">
    <source>
        <dbReference type="EnsemblPlants" id="KEH16003"/>
    </source>
</evidence>
<evidence type="ECO:0000259" key="1">
    <source>
        <dbReference type="Pfam" id="PF22936"/>
    </source>
</evidence>
<reference evidence="3" key="3">
    <citation type="submission" date="2015-06" db="UniProtKB">
        <authorList>
            <consortium name="EnsemblPlants"/>
        </authorList>
    </citation>
    <scope>IDENTIFICATION</scope>
    <source>
        <strain evidence="3">cv. Jemalong A17</strain>
    </source>
</reference>
<gene>
    <name evidence="2" type="ORF">MTR_0389s0050</name>
</gene>
<reference evidence="2 4" key="2">
    <citation type="journal article" date="2014" name="BMC Genomics">
        <title>An improved genome release (version Mt4.0) for the model legume Medicago truncatula.</title>
        <authorList>
            <person name="Tang H."/>
            <person name="Krishnakumar V."/>
            <person name="Bidwell S."/>
            <person name="Rosen B."/>
            <person name="Chan A."/>
            <person name="Zhou S."/>
            <person name="Gentzbittel L."/>
            <person name="Childs K.L."/>
            <person name="Yandell M."/>
            <person name="Gundlach H."/>
            <person name="Mayer K.F."/>
            <person name="Schwartz D.C."/>
            <person name="Town C.D."/>
        </authorList>
    </citation>
    <scope>GENOME REANNOTATION</scope>
    <source>
        <strain evidence="2">A17</strain>
        <strain evidence="3 4">cv. Jemalong A17</strain>
    </source>
</reference>
<feature type="non-terminal residue" evidence="2">
    <location>
        <position position="1"/>
    </location>
</feature>
<protein>
    <recommendedName>
        <fullName evidence="1">Retrovirus-related Pol polyprotein from transposon TNT 1-94-like beta-barrel domain-containing protein</fullName>
    </recommendedName>
</protein>
<dbReference type="Pfam" id="PF22936">
    <property type="entry name" value="Pol_BBD"/>
    <property type="match status" value="1"/>
</dbReference>
<accession>A0A072TG87</accession>
<dbReference type="EMBL" id="KL403114">
    <property type="protein sequence ID" value="KEH16003.1"/>
    <property type="molecule type" value="Genomic_DNA"/>
</dbReference>
<name>A0A072TG87_MEDTR</name>
<organism evidence="2 4">
    <name type="scientific">Medicago truncatula</name>
    <name type="common">Barrel medic</name>
    <name type="synonym">Medicago tribuloides</name>
    <dbReference type="NCBI Taxonomy" id="3880"/>
    <lineage>
        <taxon>Eukaryota</taxon>
        <taxon>Viridiplantae</taxon>
        <taxon>Streptophyta</taxon>
        <taxon>Embryophyta</taxon>
        <taxon>Tracheophyta</taxon>
        <taxon>Spermatophyta</taxon>
        <taxon>Magnoliopsida</taxon>
        <taxon>eudicotyledons</taxon>
        <taxon>Gunneridae</taxon>
        <taxon>Pentapetalae</taxon>
        <taxon>rosids</taxon>
        <taxon>fabids</taxon>
        <taxon>Fabales</taxon>
        <taxon>Fabaceae</taxon>
        <taxon>Papilionoideae</taxon>
        <taxon>50 kb inversion clade</taxon>
        <taxon>NPAAA clade</taxon>
        <taxon>Hologalegina</taxon>
        <taxon>IRL clade</taxon>
        <taxon>Trifolieae</taxon>
        <taxon>Medicago</taxon>
    </lineage>
</organism>
<keyword evidence="4" id="KW-1185">Reference proteome</keyword>
<dbReference type="PaxDb" id="3880-AET05634"/>